<name>A0A8S9Q9H6_BRACR</name>
<organism evidence="1 2">
    <name type="scientific">Brassica cretica</name>
    <name type="common">Mustard</name>
    <dbReference type="NCBI Taxonomy" id="69181"/>
    <lineage>
        <taxon>Eukaryota</taxon>
        <taxon>Viridiplantae</taxon>
        <taxon>Streptophyta</taxon>
        <taxon>Embryophyta</taxon>
        <taxon>Tracheophyta</taxon>
        <taxon>Spermatophyta</taxon>
        <taxon>Magnoliopsida</taxon>
        <taxon>eudicotyledons</taxon>
        <taxon>Gunneridae</taxon>
        <taxon>Pentapetalae</taxon>
        <taxon>rosids</taxon>
        <taxon>malvids</taxon>
        <taxon>Brassicales</taxon>
        <taxon>Brassicaceae</taxon>
        <taxon>Brassiceae</taxon>
        <taxon>Brassica</taxon>
    </lineage>
</organism>
<dbReference type="EMBL" id="QGKX02001290">
    <property type="protein sequence ID" value="KAF3535158.1"/>
    <property type="molecule type" value="Genomic_DNA"/>
</dbReference>
<protein>
    <submittedName>
        <fullName evidence="1">Uncharacterized protein</fullName>
    </submittedName>
</protein>
<comment type="caution">
    <text evidence="1">The sequence shown here is derived from an EMBL/GenBank/DDBJ whole genome shotgun (WGS) entry which is preliminary data.</text>
</comment>
<proteinExistence type="predicted"/>
<reference evidence="1" key="1">
    <citation type="submission" date="2019-12" db="EMBL/GenBank/DDBJ databases">
        <title>Genome sequencing and annotation of Brassica cretica.</title>
        <authorList>
            <person name="Studholme D.J."/>
            <person name="Sarris P."/>
        </authorList>
    </citation>
    <scope>NUCLEOTIDE SEQUENCE</scope>
    <source>
        <strain evidence="1">PFS-109/04</strain>
        <tissue evidence="1">Leaf</tissue>
    </source>
</reference>
<gene>
    <name evidence="1" type="ORF">F2Q69_00023066</name>
</gene>
<dbReference type="Proteomes" id="UP000712600">
    <property type="component" value="Unassembled WGS sequence"/>
</dbReference>
<evidence type="ECO:0000313" key="2">
    <source>
        <dbReference type="Proteomes" id="UP000712600"/>
    </source>
</evidence>
<evidence type="ECO:0000313" key="1">
    <source>
        <dbReference type="EMBL" id="KAF3535158.1"/>
    </source>
</evidence>
<dbReference type="AlphaFoldDB" id="A0A8S9Q9H6"/>
<accession>A0A8S9Q9H6</accession>
<sequence length="195" mass="20655">MEFDSRRLGFPAACLFRPTRCNSDFAAACSATEVVASSLPCSVRIGRSGFLLGAPGVPVRLGPVGWQRRNRLPFGCEASSINDDTIPRSLVTSSRVCLSGVGDIGLDDLGRIRSFVACLSPERFQTRAPVRSGGEDRSWTGDHSWFEVPIGGICCVWVVPVVPSVPVGPTGKVSVLELDPVGSTLSILDGVVPIV</sequence>